<dbReference type="RefSeq" id="WP_015268995.1">
    <property type="nucleotide sequence ID" value="NZ_LKKS01000078.1"/>
</dbReference>
<dbReference type="GeneID" id="92662518"/>
<evidence type="ECO:0008006" key="3">
    <source>
        <dbReference type="Google" id="ProtNLM"/>
    </source>
</evidence>
<gene>
    <name evidence="1" type="ORF">HB13667_13100</name>
</gene>
<evidence type="ECO:0000313" key="1">
    <source>
        <dbReference type="EMBL" id="KPM64706.1"/>
    </source>
</evidence>
<dbReference type="EMBL" id="LKKS01000078">
    <property type="protein sequence ID" value="KPM64706.1"/>
    <property type="molecule type" value="Genomic_DNA"/>
</dbReference>
<name>A0A0P7D5M5_PSEPU</name>
<dbReference type="InterPro" id="IPR021427">
    <property type="entry name" value="DUF3077"/>
</dbReference>
<dbReference type="Proteomes" id="UP000050437">
    <property type="component" value="Unassembled WGS sequence"/>
</dbReference>
<organism evidence="1 2">
    <name type="scientific">Pseudomonas putida</name>
    <name type="common">Arthrobacter siderocapsulatus</name>
    <dbReference type="NCBI Taxonomy" id="303"/>
    <lineage>
        <taxon>Bacteria</taxon>
        <taxon>Pseudomonadati</taxon>
        <taxon>Pseudomonadota</taxon>
        <taxon>Gammaproteobacteria</taxon>
        <taxon>Pseudomonadales</taxon>
        <taxon>Pseudomonadaceae</taxon>
        <taxon>Pseudomonas</taxon>
    </lineage>
</organism>
<comment type="caution">
    <text evidence="1">The sequence shown here is derived from an EMBL/GenBank/DDBJ whole genome shotgun (WGS) entry which is preliminary data.</text>
</comment>
<protein>
    <recommendedName>
        <fullName evidence="3">DUF3077 domain-containing protein</fullName>
    </recommendedName>
</protein>
<sequence>MSDHLKSRTTVGAEKFLELYRIEPGVPLDLAFDELSVLIGCIKHLNEEAEMEGDKIAGSAARILSAMAKALINDMEMGLNRGA</sequence>
<accession>A0A0P7D5M5</accession>
<reference evidence="1 2" key="1">
    <citation type="submission" date="2015-10" db="EMBL/GenBank/DDBJ databases">
        <title>Pseudomonas putida clinical strains.</title>
        <authorList>
            <person name="Molina L."/>
            <person name="Udaondo Z."/>
        </authorList>
    </citation>
    <scope>NUCLEOTIDE SEQUENCE [LARGE SCALE GENOMIC DNA]</scope>
    <source>
        <strain evidence="1 2">HB13667</strain>
    </source>
</reference>
<evidence type="ECO:0000313" key="2">
    <source>
        <dbReference type="Proteomes" id="UP000050437"/>
    </source>
</evidence>
<proteinExistence type="predicted"/>
<dbReference type="AlphaFoldDB" id="A0A0P7D5M5"/>
<dbReference type="Pfam" id="PF11275">
    <property type="entry name" value="DUF3077"/>
    <property type="match status" value="1"/>
</dbReference>